<dbReference type="RefSeq" id="WP_094046507.1">
    <property type="nucleotide sequence ID" value="NZ_NKHD01000046.1"/>
</dbReference>
<keyword evidence="1" id="KW-1133">Transmembrane helix</keyword>
<gene>
    <name evidence="2" type="ORF">CE561_12280</name>
</gene>
<dbReference type="EMBL" id="NKHD01000046">
    <property type="protein sequence ID" value="OXT05918.1"/>
    <property type="molecule type" value="Genomic_DNA"/>
</dbReference>
<name>A0A231VCM1_THETR</name>
<proteinExistence type="predicted"/>
<reference evidence="2 3" key="1">
    <citation type="submission" date="2017-06" db="EMBL/GenBank/DDBJ databases">
        <title>Isolation and characterization of a thermophilic and butanogenic Thermoanaerobacterium thermosaccharolyticum M5 capable of efficient degradation of hemicellulose.</title>
        <authorList>
            <person name="Xin F."/>
            <person name="Jiang Y."/>
        </authorList>
    </citation>
    <scope>NUCLEOTIDE SEQUENCE [LARGE SCALE GENOMIC DNA]</scope>
    <source>
        <strain evidence="2 3">M5</strain>
    </source>
</reference>
<keyword evidence="1" id="KW-0472">Membrane</keyword>
<organism evidence="2 3">
    <name type="scientific">Thermoanaerobacterium thermosaccharolyticum</name>
    <name type="common">Clostridium thermosaccharolyticum</name>
    <dbReference type="NCBI Taxonomy" id="1517"/>
    <lineage>
        <taxon>Bacteria</taxon>
        <taxon>Bacillati</taxon>
        <taxon>Bacillota</taxon>
        <taxon>Clostridia</taxon>
        <taxon>Thermoanaerobacterales</taxon>
        <taxon>Thermoanaerobacteraceae</taxon>
        <taxon>Thermoanaerobacterium</taxon>
    </lineage>
</organism>
<dbReference type="Proteomes" id="UP000215301">
    <property type="component" value="Unassembled WGS sequence"/>
</dbReference>
<comment type="caution">
    <text evidence="2">The sequence shown here is derived from an EMBL/GenBank/DDBJ whole genome shotgun (WGS) entry which is preliminary data.</text>
</comment>
<dbReference type="Gene3D" id="3.40.190.10">
    <property type="entry name" value="Periplasmic binding protein-like II"/>
    <property type="match status" value="1"/>
</dbReference>
<protein>
    <submittedName>
        <fullName evidence="2">ABC transporter substrate-binding protein</fullName>
    </submittedName>
</protein>
<evidence type="ECO:0000313" key="3">
    <source>
        <dbReference type="Proteomes" id="UP000215301"/>
    </source>
</evidence>
<dbReference type="AlphaFoldDB" id="A0A231VCM1"/>
<keyword evidence="1" id="KW-0812">Transmembrane</keyword>
<evidence type="ECO:0000256" key="1">
    <source>
        <dbReference type="SAM" id="Phobius"/>
    </source>
</evidence>
<evidence type="ECO:0000313" key="2">
    <source>
        <dbReference type="EMBL" id="OXT05918.1"/>
    </source>
</evidence>
<sequence length="216" mass="24720">MKPNKWMKDMTFKEKVEYIWDYYKIHIIVGVVVIAIIVSFVNSIINNKDYVFDFSLIGTSINFDKEMSFQSTVTKELLGSDKGKKQALVEFYMLTKGSDGKYKLDPTSVQKLMVKISAQEVNVIALDKDNFNALAKQGAFMNLDFIKELDLSGFKTERLLSSKDVKAGTYGIDLNKGNKYLDEIGYDYHDKVIAIVSNSQNKDLSIKFLKWILDMK</sequence>
<feature type="transmembrane region" description="Helical" evidence="1">
    <location>
        <begin position="21"/>
        <end position="41"/>
    </location>
</feature>
<accession>A0A231VCM1</accession>